<accession>M0B856</accession>
<gene>
    <name evidence="2" type="ORF">C480_08152</name>
</gene>
<protein>
    <submittedName>
        <fullName evidence="2">Uncharacterized protein</fullName>
    </submittedName>
</protein>
<evidence type="ECO:0000313" key="2">
    <source>
        <dbReference type="EMBL" id="ELZ06980.1"/>
    </source>
</evidence>
<proteinExistence type="predicted"/>
<evidence type="ECO:0000256" key="1">
    <source>
        <dbReference type="SAM" id="Phobius"/>
    </source>
</evidence>
<comment type="caution">
    <text evidence="2">The sequence shown here is derived from an EMBL/GenBank/DDBJ whole genome shotgun (WGS) entry which is preliminary data.</text>
</comment>
<keyword evidence="1" id="KW-1133">Transmembrane helix</keyword>
<keyword evidence="1" id="KW-0812">Transmembrane</keyword>
<feature type="transmembrane region" description="Helical" evidence="1">
    <location>
        <begin position="20"/>
        <end position="47"/>
    </location>
</feature>
<keyword evidence="1" id="KW-0472">Membrane</keyword>
<dbReference type="Proteomes" id="UP000011591">
    <property type="component" value="Unassembled WGS sequence"/>
</dbReference>
<reference evidence="2 3" key="1">
    <citation type="journal article" date="2014" name="PLoS Genet.">
        <title>Phylogenetically driven sequencing of extremely halophilic archaea reveals strategies for static and dynamic osmo-response.</title>
        <authorList>
            <person name="Becker E.A."/>
            <person name="Seitzer P.M."/>
            <person name="Tritt A."/>
            <person name="Larsen D."/>
            <person name="Krusor M."/>
            <person name="Yao A.I."/>
            <person name="Wu D."/>
            <person name="Madern D."/>
            <person name="Eisen J.A."/>
            <person name="Darling A.E."/>
            <person name="Facciotti M.T."/>
        </authorList>
    </citation>
    <scope>NUCLEOTIDE SEQUENCE [LARGE SCALE GENOMIC DNA]</scope>
    <source>
        <strain evidence="2 3">DSM 13077</strain>
    </source>
</reference>
<dbReference type="EMBL" id="AOIP01000016">
    <property type="protein sequence ID" value="ELZ06980.1"/>
    <property type="molecule type" value="Genomic_DNA"/>
</dbReference>
<organism evidence="2 3">
    <name type="scientific">Natrialba aegyptia DSM 13077</name>
    <dbReference type="NCBI Taxonomy" id="1227491"/>
    <lineage>
        <taxon>Archaea</taxon>
        <taxon>Methanobacteriati</taxon>
        <taxon>Methanobacteriota</taxon>
        <taxon>Stenosarchaea group</taxon>
        <taxon>Halobacteria</taxon>
        <taxon>Halobacteriales</taxon>
        <taxon>Natrialbaceae</taxon>
        <taxon>Natrialba</taxon>
    </lineage>
</organism>
<name>M0B856_9EURY</name>
<dbReference type="AlphaFoldDB" id="M0B856"/>
<keyword evidence="3" id="KW-1185">Reference proteome</keyword>
<sequence>MSIIVDPRSVTTLPIANIAIPTTLILLILLVGGLISGGLLFGLVYLFRRFSRGSEERTGQ</sequence>
<evidence type="ECO:0000313" key="3">
    <source>
        <dbReference type="Proteomes" id="UP000011591"/>
    </source>
</evidence>